<comment type="subcellular location">
    <subcellularLocation>
        <location evidence="1">Nucleus</location>
    </subcellularLocation>
</comment>
<accession>A0AAW2HZT9</accession>
<gene>
    <name evidence="5" type="ORF">PYX00_003042</name>
</gene>
<dbReference type="PANTHER" id="PTHR11937">
    <property type="entry name" value="ACTIN"/>
    <property type="match status" value="1"/>
</dbReference>
<dbReference type="AlphaFoldDB" id="A0AAW2HZT9"/>
<evidence type="ECO:0000256" key="3">
    <source>
        <dbReference type="RuleBase" id="RU000487"/>
    </source>
</evidence>
<keyword evidence="2" id="KW-0539">Nucleus</keyword>
<dbReference type="EMBL" id="JARGDH010000002">
    <property type="protein sequence ID" value="KAL0275061.1"/>
    <property type="molecule type" value="Genomic_DNA"/>
</dbReference>
<dbReference type="FunFam" id="3.30.420.40:FF:000048">
    <property type="entry name" value="ARP5 actin-related protein 5 homolog"/>
    <property type="match status" value="1"/>
</dbReference>
<dbReference type="InterPro" id="IPR043129">
    <property type="entry name" value="ATPase_NBD"/>
</dbReference>
<feature type="coiled-coil region" evidence="4">
    <location>
        <begin position="35"/>
        <end position="74"/>
    </location>
</feature>
<evidence type="ECO:0000256" key="2">
    <source>
        <dbReference type="ARBA" id="ARBA00023242"/>
    </source>
</evidence>
<protein>
    <recommendedName>
        <fullName evidence="6">Actin-related protein 5</fullName>
    </recommendedName>
</protein>
<evidence type="ECO:0000313" key="5">
    <source>
        <dbReference type="EMBL" id="KAL0275061.1"/>
    </source>
</evidence>
<dbReference type="FunFam" id="3.30.420.40:FF:000058">
    <property type="entry name" value="Putative actin-related protein 5"/>
    <property type="match status" value="1"/>
</dbReference>
<evidence type="ECO:0000256" key="1">
    <source>
        <dbReference type="ARBA" id="ARBA00004123"/>
    </source>
</evidence>
<comment type="caution">
    <text evidence="5">The sequence shown here is derived from an EMBL/GenBank/DDBJ whole genome shotgun (WGS) entry which is preliminary data.</text>
</comment>
<reference evidence="5" key="1">
    <citation type="journal article" date="2024" name="Gigascience">
        <title>Chromosome-level genome of the poultry shaft louse Menopon gallinae provides insight into the host-switching and adaptive evolution of parasitic lice.</title>
        <authorList>
            <person name="Xu Y."/>
            <person name="Ma L."/>
            <person name="Liu S."/>
            <person name="Liang Y."/>
            <person name="Liu Q."/>
            <person name="He Z."/>
            <person name="Tian L."/>
            <person name="Duan Y."/>
            <person name="Cai W."/>
            <person name="Li H."/>
            <person name="Song F."/>
        </authorList>
    </citation>
    <scope>NUCLEOTIDE SEQUENCE</scope>
    <source>
        <strain evidence="5">Cailab_2023a</strain>
    </source>
</reference>
<proteinExistence type="inferred from homology"/>
<dbReference type="GO" id="GO:0005634">
    <property type="term" value="C:nucleus"/>
    <property type="evidence" value="ECO:0007669"/>
    <property type="project" value="UniProtKB-SubCell"/>
</dbReference>
<organism evidence="5">
    <name type="scientific">Menopon gallinae</name>
    <name type="common">poultry shaft louse</name>
    <dbReference type="NCBI Taxonomy" id="328185"/>
    <lineage>
        <taxon>Eukaryota</taxon>
        <taxon>Metazoa</taxon>
        <taxon>Ecdysozoa</taxon>
        <taxon>Arthropoda</taxon>
        <taxon>Hexapoda</taxon>
        <taxon>Insecta</taxon>
        <taxon>Pterygota</taxon>
        <taxon>Neoptera</taxon>
        <taxon>Paraneoptera</taxon>
        <taxon>Psocodea</taxon>
        <taxon>Troctomorpha</taxon>
        <taxon>Phthiraptera</taxon>
        <taxon>Amblycera</taxon>
        <taxon>Menoponidae</taxon>
        <taxon>Menopon</taxon>
    </lineage>
</organism>
<evidence type="ECO:0008006" key="6">
    <source>
        <dbReference type="Google" id="ProtNLM"/>
    </source>
</evidence>
<evidence type="ECO:0000256" key="4">
    <source>
        <dbReference type="SAM" id="Coils"/>
    </source>
</evidence>
<comment type="similarity">
    <text evidence="3">Belongs to the actin family.</text>
</comment>
<name>A0AAW2HZT9_9NEOP</name>
<dbReference type="SUPFAM" id="SSF53067">
    <property type="entry name" value="Actin-like ATPase domain"/>
    <property type="match status" value="1"/>
</dbReference>
<keyword evidence="4" id="KW-0175">Coiled coil</keyword>
<dbReference type="Pfam" id="PF00022">
    <property type="entry name" value="Actin"/>
    <property type="match status" value="1"/>
</dbReference>
<sequence>MEELRKWSEPAHYDENVHIVQLPYSAPVLPSAITIEQQKEKKKELARRLIEINARKREEKLAEEEETLQNLLSTRELFEEGEMKEFNKALQNLEIPNIAQLHKQIAIVETRIEKIKQKIIAANTAAENVDDPKPKPVHQILGPKDREDFDAWLADIREQRQQLLNKRTARRQRKRDLAQRRTAAAQERMRLISQLARKDKKDDNFGSKDEDWDVYKAINKDAGSSDSEEETERLNELEEVLRHHDPGFDTGNNDESMEPGESHQLHVGVERIRAPEVLFQPALIGSVEAGLAETIEFVLKRYTPDEQNALVSNIFLTGGCASFPGLVQRLERELMEIRPHKSTFKVIRAADPVLSAWTGGRILASSPEFSKTLFTKADYEEKGGEYFKEHSTSNFYFPTPQAPPVTTTQTGTPTA</sequence>
<dbReference type="SMART" id="SM00268">
    <property type="entry name" value="ACTIN"/>
    <property type="match status" value="1"/>
</dbReference>
<dbReference type="InterPro" id="IPR004000">
    <property type="entry name" value="Actin"/>
</dbReference>
<dbReference type="Gene3D" id="3.30.420.40">
    <property type="match status" value="1"/>
</dbReference>